<feature type="region of interest" description="Disordered" evidence="7">
    <location>
        <begin position="909"/>
        <end position="987"/>
    </location>
</feature>
<dbReference type="RefSeq" id="XP_013903534.1">
    <property type="nucleotide sequence ID" value="XM_014048080.1"/>
</dbReference>
<evidence type="ECO:0000313" key="10">
    <source>
        <dbReference type="Proteomes" id="UP000054498"/>
    </source>
</evidence>
<comment type="subcellular location">
    <subcellularLocation>
        <location evidence="2">Cytoplasm</location>
    </subcellularLocation>
    <subcellularLocation>
        <location evidence="1">Nucleus</location>
    </subcellularLocation>
</comment>
<evidence type="ECO:0000256" key="2">
    <source>
        <dbReference type="ARBA" id="ARBA00004496"/>
    </source>
</evidence>
<gene>
    <name evidence="9" type="ORF">MNEG_3438</name>
</gene>
<proteinExistence type="predicted"/>
<dbReference type="PANTHER" id="PTHR10997:SF18">
    <property type="entry name" value="D-IMPORTIN 7_RANBP7"/>
    <property type="match status" value="1"/>
</dbReference>
<dbReference type="GO" id="GO:0005829">
    <property type="term" value="C:cytosol"/>
    <property type="evidence" value="ECO:0007669"/>
    <property type="project" value="TreeGrafter"/>
</dbReference>
<keyword evidence="5" id="KW-0653">Protein transport</keyword>
<evidence type="ECO:0000256" key="4">
    <source>
        <dbReference type="ARBA" id="ARBA00022490"/>
    </source>
</evidence>
<dbReference type="STRING" id="145388.A0A0D2MP89"/>
<keyword evidence="3" id="KW-0813">Transport</keyword>
<dbReference type="Proteomes" id="UP000054498">
    <property type="component" value="Unassembled WGS sequence"/>
</dbReference>
<dbReference type="Pfam" id="PF03810">
    <property type="entry name" value="IBN_N"/>
    <property type="match status" value="1"/>
</dbReference>
<evidence type="ECO:0000256" key="7">
    <source>
        <dbReference type="SAM" id="MobiDB-lite"/>
    </source>
</evidence>
<accession>A0A0D2MP89</accession>
<dbReference type="InterPro" id="IPR016024">
    <property type="entry name" value="ARM-type_fold"/>
</dbReference>
<dbReference type="Gene3D" id="1.25.10.10">
    <property type="entry name" value="Leucine-rich Repeat Variant"/>
    <property type="match status" value="1"/>
</dbReference>
<dbReference type="InterPro" id="IPR001494">
    <property type="entry name" value="Importin-beta_N"/>
</dbReference>
<dbReference type="AlphaFoldDB" id="A0A0D2MP89"/>
<dbReference type="PANTHER" id="PTHR10997">
    <property type="entry name" value="IMPORTIN-7, 8, 11"/>
    <property type="match status" value="1"/>
</dbReference>
<feature type="compositionally biased region" description="Acidic residues" evidence="7">
    <location>
        <begin position="961"/>
        <end position="979"/>
    </location>
</feature>
<dbReference type="GO" id="GO:0031267">
    <property type="term" value="F:small GTPase binding"/>
    <property type="evidence" value="ECO:0007669"/>
    <property type="project" value="InterPro"/>
</dbReference>
<evidence type="ECO:0000256" key="6">
    <source>
        <dbReference type="ARBA" id="ARBA00023242"/>
    </source>
</evidence>
<evidence type="ECO:0000256" key="3">
    <source>
        <dbReference type="ARBA" id="ARBA00022448"/>
    </source>
</evidence>
<dbReference type="InterPro" id="IPR011989">
    <property type="entry name" value="ARM-like"/>
</dbReference>
<evidence type="ECO:0000256" key="1">
    <source>
        <dbReference type="ARBA" id="ARBA00004123"/>
    </source>
</evidence>
<dbReference type="SUPFAM" id="SSF48371">
    <property type="entry name" value="ARM repeat"/>
    <property type="match status" value="1"/>
</dbReference>
<evidence type="ECO:0000313" key="9">
    <source>
        <dbReference type="EMBL" id="KIZ04515.1"/>
    </source>
</evidence>
<protein>
    <submittedName>
        <fullName evidence="9">Importin-7</fullName>
    </submittedName>
</protein>
<sequence length="1008" mass="110539">MDIPQLCGVLQGALSSEESQRKAAEALLLQHEGDQGQVVSLLRIAAEPSVDLGIRHIAAITFKNTVKRHWDPEKDGKYSPLAEEDKRVVRENMLEALLWAPPLVQSQMAEVFKSLVYSDYPDNWPGLLEAVYGHLTSQDELRVHGALMALRLMARKYEFRDEEERGPLVHIINTTFPALLPILHGVLANPAAGAAVGLTAAHYTKLVLKIFWSCTFMGIPDALLREDQFRGWIAGLHDILRRPLPLDQAPADPEDRAKWVWVKAQKWALHVAYRLFTRYANPGRCDKGNDTEFAKRFAAEASLQLLEDVLALLHPLASGGWMAPRCANLSLQFVTAAVEESAPYKALKPHVDGLLLHVALPLLAFNDEDAALWADDPAEFVRKGYDILEDMYSPRTAAQNLLVNISQKKRKAHLPQLMAHIAGVLAAHDAAARVGAVPLDVARRMDGALLAIGTCADTLKHKAPYKANVEAMLVQFVAPCFDSPHGHLRAKACWVAKEFADFPFSGGAGDAGRGPQFCGLFERIMRALGDPDLPVRVDAVVALRGFVDELADLDMLKPVLPALLDSVFGLMAQIDNEDLVFTLEGIVEKFGSDIAPYAASLAQNLAAAFWKYVEVQEDEGEEDADTAAMAAFGCIRTINALLDSISTLTDLLPSLEDALFPIMYEMTSTRGQDVFEEVMDMASYFTYFMDPISPRMWTLWPRIHGCLLEWAVDYWDNILPPLDNLISRDTATFLGSTSPNFQESVFQMVTHSLTGDFSDIDVVAAPKLMEVVLAHCPGAVDRWVEPYVTLAWQRLQRATRRPLKDQLVVLVAVALHYNASLTLAALHRSGAATQLMAGWSEMIAARRPSGRKPAHFRQQRLKKLASLGLVALLRAPDDALGAPLVAGLPQVLRGALQLLGDLHAQQGEAAAALAEGSGSDEEGDGDGEDEEDSEAPLEAEDDQYLKKLQRAARDILGGGDGGEEDDDDGEDDWSDEEEACSTPLEELEPYGHLVEAVAGLQVAMPARL</sequence>
<feature type="domain" description="Importin N-terminal" evidence="8">
    <location>
        <begin position="24"/>
        <end position="99"/>
    </location>
</feature>
<dbReference type="GO" id="GO:0005635">
    <property type="term" value="C:nuclear envelope"/>
    <property type="evidence" value="ECO:0007669"/>
    <property type="project" value="TreeGrafter"/>
</dbReference>
<evidence type="ECO:0000259" key="8">
    <source>
        <dbReference type="PROSITE" id="PS50166"/>
    </source>
</evidence>
<dbReference type="GO" id="GO:0006606">
    <property type="term" value="P:protein import into nucleus"/>
    <property type="evidence" value="ECO:0007669"/>
    <property type="project" value="TreeGrafter"/>
</dbReference>
<organism evidence="9 10">
    <name type="scientific">Monoraphidium neglectum</name>
    <dbReference type="NCBI Taxonomy" id="145388"/>
    <lineage>
        <taxon>Eukaryota</taxon>
        <taxon>Viridiplantae</taxon>
        <taxon>Chlorophyta</taxon>
        <taxon>core chlorophytes</taxon>
        <taxon>Chlorophyceae</taxon>
        <taxon>CS clade</taxon>
        <taxon>Sphaeropleales</taxon>
        <taxon>Selenastraceae</taxon>
        <taxon>Monoraphidium</taxon>
    </lineage>
</organism>
<evidence type="ECO:0000256" key="5">
    <source>
        <dbReference type="ARBA" id="ARBA00022927"/>
    </source>
</evidence>
<keyword evidence="10" id="KW-1185">Reference proteome</keyword>
<dbReference type="EMBL" id="KK100651">
    <property type="protein sequence ID" value="KIZ04515.1"/>
    <property type="molecule type" value="Genomic_DNA"/>
</dbReference>
<dbReference type="GeneID" id="25736316"/>
<dbReference type="PROSITE" id="PS50166">
    <property type="entry name" value="IMPORTIN_B_NT"/>
    <property type="match status" value="1"/>
</dbReference>
<feature type="compositionally biased region" description="Acidic residues" evidence="7">
    <location>
        <begin position="918"/>
        <end position="942"/>
    </location>
</feature>
<name>A0A0D2MP89_9CHLO</name>
<reference evidence="9 10" key="1">
    <citation type="journal article" date="2013" name="BMC Genomics">
        <title>Reconstruction of the lipid metabolism for the microalga Monoraphidium neglectum from its genome sequence reveals characteristics suitable for biofuel production.</title>
        <authorList>
            <person name="Bogen C."/>
            <person name="Al-Dilaimi A."/>
            <person name="Albersmeier A."/>
            <person name="Wichmann J."/>
            <person name="Grundmann M."/>
            <person name="Rupp O."/>
            <person name="Lauersen K.J."/>
            <person name="Blifernez-Klassen O."/>
            <person name="Kalinowski J."/>
            <person name="Goesmann A."/>
            <person name="Mussgnug J.H."/>
            <person name="Kruse O."/>
        </authorList>
    </citation>
    <scope>NUCLEOTIDE SEQUENCE [LARGE SCALE GENOMIC DNA]</scope>
    <source>
        <strain evidence="9 10">SAG 48.87</strain>
    </source>
</reference>
<dbReference type="KEGG" id="mng:MNEG_3438"/>
<keyword evidence="4" id="KW-0963">Cytoplasm</keyword>
<keyword evidence="6" id="KW-0539">Nucleus</keyword>
<dbReference type="OrthoDB" id="760868at2759"/>
<dbReference type="SMART" id="SM00913">
    <property type="entry name" value="IBN_N"/>
    <property type="match status" value="1"/>
</dbReference>